<evidence type="ECO:0000313" key="5">
    <source>
        <dbReference type="Proteomes" id="UP000824083"/>
    </source>
</evidence>
<name>A0A9D1IKN1_9BURK</name>
<dbReference type="GO" id="GO:0016020">
    <property type="term" value="C:membrane"/>
    <property type="evidence" value="ECO:0007669"/>
    <property type="project" value="InterPro"/>
</dbReference>
<comment type="caution">
    <text evidence="4">The sequence shown here is derived from an EMBL/GenBank/DDBJ whole genome shotgun (WGS) entry which is preliminary data.</text>
</comment>
<keyword evidence="4" id="KW-0449">Lipoprotein</keyword>
<dbReference type="EMBL" id="DVMY01000092">
    <property type="protein sequence ID" value="HIU37822.1"/>
    <property type="molecule type" value="Genomic_DNA"/>
</dbReference>
<gene>
    <name evidence="4" type="ORF">IAC56_06060</name>
</gene>
<proteinExistence type="inferred from homology"/>
<dbReference type="PRINTS" id="PR01805">
    <property type="entry name" value="VACJLIPOPROT"/>
</dbReference>
<organism evidence="4 5">
    <name type="scientific">Candidatus Aphodousia faecigallinarum</name>
    <dbReference type="NCBI Taxonomy" id="2840677"/>
    <lineage>
        <taxon>Bacteria</taxon>
        <taxon>Pseudomonadati</taxon>
        <taxon>Pseudomonadota</taxon>
        <taxon>Betaproteobacteria</taxon>
        <taxon>Burkholderiales</taxon>
        <taxon>Sutterellaceae</taxon>
        <taxon>Sutterellaceae incertae sedis</taxon>
        <taxon>Candidatus Aphodousia</taxon>
    </lineage>
</organism>
<reference evidence="4" key="2">
    <citation type="journal article" date="2021" name="PeerJ">
        <title>Extensive microbial diversity within the chicken gut microbiome revealed by metagenomics and culture.</title>
        <authorList>
            <person name="Gilroy R."/>
            <person name="Ravi A."/>
            <person name="Getino M."/>
            <person name="Pursley I."/>
            <person name="Horton D.L."/>
            <person name="Alikhan N.F."/>
            <person name="Baker D."/>
            <person name="Gharbi K."/>
            <person name="Hall N."/>
            <person name="Watson M."/>
            <person name="Adriaenssens E.M."/>
            <person name="Foster-Nyarko E."/>
            <person name="Jarju S."/>
            <person name="Secka A."/>
            <person name="Antonio M."/>
            <person name="Oren A."/>
            <person name="Chaudhuri R.R."/>
            <person name="La Ragione R."/>
            <person name="Hildebrand F."/>
            <person name="Pallen M.J."/>
        </authorList>
    </citation>
    <scope>NUCLEOTIDE SEQUENCE</scope>
    <source>
        <strain evidence="4">7463</strain>
    </source>
</reference>
<sequence>MSNTLKRSVVAIAITSALAGCAVVPPNSGENPNDPWETFNRQTHAFNMTMDEYVLHPIAKGYADYIPTPVQEGVSNFFSNLGEPGNMLNNILQGKFKQGAVSFARFLINSTVGIAGLFDVASHMELEYSPEDFGETLGSWGVGPGPYIVWPFLGPSTVRDTVALPVDWAMEPTTYVFWDRDERYPYAIGLGVLRVIDTRAKLLATDAMLQTALDPYVAVREAYLQNRENLVWDGNPPLVLIEDEFEDEDYEE</sequence>
<reference evidence="4" key="1">
    <citation type="submission" date="2020-10" db="EMBL/GenBank/DDBJ databases">
        <authorList>
            <person name="Gilroy R."/>
        </authorList>
    </citation>
    <scope>NUCLEOTIDE SEQUENCE</scope>
    <source>
        <strain evidence="4">7463</strain>
    </source>
</reference>
<dbReference type="Proteomes" id="UP000824083">
    <property type="component" value="Unassembled WGS sequence"/>
</dbReference>
<evidence type="ECO:0000256" key="1">
    <source>
        <dbReference type="ARBA" id="ARBA00010634"/>
    </source>
</evidence>
<evidence type="ECO:0000256" key="2">
    <source>
        <dbReference type="ARBA" id="ARBA00022729"/>
    </source>
</evidence>
<dbReference type="PANTHER" id="PTHR30035">
    <property type="entry name" value="LIPOPROTEIN VACJ-RELATED"/>
    <property type="match status" value="1"/>
</dbReference>
<feature type="signal peptide" evidence="3">
    <location>
        <begin position="1"/>
        <end position="22"/>
    </location>
</feature>
<dbReference type="AlphaFoldDB" id="A0A9D1IKN1"/>
<dbReference type="InterPro" id="IPR007428">
    <property type="entry name" value="MlaA"/>
</dbReference>
<comment type="similarity">
    <text evidence="1">Belongs to the MlaA family.</text>
</comment>
<evidence type="ECO:0000313" key="4">
    <source>
        <dbReference type="EMBL" id="HIU37822.1"/>
    </source>
</evidence>
<keyword evidence="2 3" id="KW-0732">Signal</keyword>
<protein>
    <submittedName>
        <fullName evidence="4">VacJ family lipoprotein</fullName>
    </submittedName>
</protein>
<feature type="chain" id="PRO_5038898674" evidence="3">
    <location>
        <begin position="23"/>
        <end position="252"/>
    </location>
</feature>
<dbReference type="PROSITE" id="PS51257">
    <property type="entry name" value="PROKAR_LIPOPROTEIN"/>
    <property type="match status" value="1"/>
</dbReference>
<accession>A0A9D1IKN1</accession>
<dbReference type="GO" id="GO:0120010">
    <property type="term" value="P:intermembrane phospholipid transfer"/>
    <property type="evidence" value="ECO:0007669"/>
    <property type="project" value="TreeGrafter"/>
</dbReference>
<evidence type="ECO:0000256" key="3">
    <source>
        <dbReference type="SAM" id="SignalP"/>
    </source>
</evidence>
<dbReference type="PANTHER" id="PTHR30035:SF3">
    <property type="entry name" value="INTERMEMBRANE PHOSPHOLIPID TRANSPORT SYSTEM LIPOPROTEIN MLAA"/>
    <property type="match status" value="1"/>
</dbReference>
<dbReference type="Pfam" id="PF04333">
    <property type="entry name" value="MlaA"/>
    <property type="match status" value="1"/>
</dbReference>